<evidence type="ECO:0000313" key="2">
    <source>
        <dbReference type="Proteomes" id="UP000030710"/>
    </source>
</evidence>
<proteinExistence type="predicted"/>
<gene>
    <name evidence="1" type="ORF">J07HQW2_00211</name>
</gene>
<evidence type="ECO:0000313" key="1">
    <source>
        <dbReference type="EMBL" id="ERG93777.1"/>
    </source>
</evidence>
<accession>U1PJD8</accession>
<dbReference type="AlphaFoldDB" id="U1PJD8"/>
<dbReference type="Proteomes" id="UP000030710">
    <property type="component" value="Unassembled WGS sequence"/>
</dbReference>
<organism evidence="1 2">
    <name type="scientific">Haloquadratum walsbyi J07HQW2</name>
    <dbReference type="NCBI Taxonomy" id="1238425"/>
    <lineage>
        <taxon>Archaea</taxon>
        <taxon>Methanobacteriati</taxon>
        <taxon>Methanobacteriota</taxon>
        <taxon>Stenosarchaea group</taxon>
        <taxon>Halobacteria</taxon>
        <taxon>Halobacteriales</taxon>
        <taxon>Haloferacaceae</taxon>
        <taxon>Haloquadratum</taxon>
    </lineage>
</organism>
<dbReference type="EMBL" id="KE356561">
    <property type="protein sequence ID" value="ERG93777.1"/>
    <property type="molecule type" value="Genomic_DNA"/>
</dbReference>
<reference evidence="1 2" key="1">
    <citation type="journal article" date="2013" name="PLoS ONE">
        <title>Assembly-driven community genomics of a hypersaline microbial ecosystem.</title>
        <authorList>
            <person name="Podell S."/>
            <person name="Ugalde J.A."/>
            <person name="Narasingarao P."/>
            <person name="Banfield J.F."/>
            <person name="Heidelberg K.B."/>
            <person name="Allen E.E."/>
        </authorList>
    </citation>
    <scope>NUCLEOTIDE SEQUENCE [LARGE SCALE GENOMIC DNA]</scope>
    <source>
        <strain evidence="2">J07HQW2</strain>
    </source>
</reference>
<protein>
    <submittedName>
        <fullName evidence="1">Uncharacterized protein</fullName>
    </submittedName>
</protein>
<sequence>MQGIVHEVQFIIPHGDWIEARADATQTPDKEYV</sequence>
<name>U1PJD8_9EURY</name>
<dbReference type="HOGENOM" id="CLU_3379904_0_0_2"/>